<name>A0A504XTK0_LEIDO</name>
<protein>
    <submittedName>
        <fullName evidence="1">Uncharacterized protein</fullName>
    </submittedName>
</protein>
<reference evidence="2" key="1">
    <citation type="submission" date="2019-02" db="EMBL/GenBank/DDBJ databases">
        <title>FDA dAtabase for Regulatory Grade micrObial Sequences (FDA-ARGOS): Supporting development and validation of Infectious Disease Dx tests.</title>
        <authorList>
            <person name="Duncan R."/>
            <person name="Fisher C."/>
            <person name="Tallon L."/>
            <person name="Sadzewicz L."/>
            <person name="Sengamalay N."/>
            <person name="Ott S."/>
            <person name="Godinez A."/>
            <person name="Nagaraj S."/>
            <person name="Vavikolanu K."/>
            <person name="Nadendla S."/>
            <person name="Aluvathingal J."/>
            <person name="Sichtig H."/>
        </authorList>
    </citation>
    <scope>NUCLEOTIDE SEQUENCE [LARGE SCALE GENOMIC DNA]</scope>
    <source>
        <strain evidence="2">FDAARGOS_361</strain>
    </source>
</reference>
<gene>
    <name evidence="1" type="ORF">CGC21_34440</name>
</gene>
<comment type="caution">
    <text evidence="1">The sequence shown here is derived from an EMBL/GenBank/DDBJ whole genome shotgun (WGS) entry which is preliminary data.</text>
</comment>
<evidence type="ECO:0000313" key="1">
    <source>
        <dbReference type="EMBL" id="TPP49380.1"/>
    </source>
</evidence>
<dbReference type="VEuPathDB" id="TriTrypDB:LDHU3_21.1910"/>
<evidence type="ECO:0000313" key="2">
    <source>
        <dbReference type="Proteomes" id="UP000318447"/>
    </source>
</evidence>
<dbReference type="Proteomes" id="UP000318447">
    <property type="component" value="Unassembled WGS sequence"/>
</dbReference>
<dbReference type="AlphaFoldDB" id="A0A504XTK0"/>
<sequence>MSPRSAAPALASPRLRCRSLGRTTFSSRATAAMLCTLIAAVLILVVAPPGAQAAPGPSSFRCLRPFSATGTFTNVAKAHPTQNCDYFYFSVEDAKAELKCASPSAATTAVSDEMSCNVTVRMSMRRASDVVPRLQRQVGTDKDYFTHEASTDSTTASPTRVGNTRASAVPFLTEDEDVWRYAVSLKAKGDSSIHYKGFNGGNGYSLCCAALEEADCAWMTPQKGDKDLDCDEDVDVRFAPQRGRVLRGCPLPFPAPRSAGDGVFGASAGARVLLTDLDEGEGSGVFHAVITKPLHRFVEGPWEVMVQMWRRRQHMPRVGREDSLSVPADHSIEAEVLGRIMVPFTLNLTELQKQGRITQMPSMALTVEDVADVAQAAGEKAADEAGDL</sequence>
<dbReference type="EMBL" id="RHLC01000021">
    <property type="protein sequence ID" value="TPP49380.1"/>
    <property type="molecule type" value="Genomic_DNA"/>
</dbReference>
<proteinExistence type="predicted"/>
<dbReference type="VEuPathDB" id="TriTrypDB:LdCL_210021600"/>
<dbReference type="VEuPathDB" id="TriTrypDB:LdBPK_211610.1"/>
<accession>A0A504XTK0</accession>
<organism evidence="1 2">
    <name type="scientific">Leishmania donovani</name>
    <dbReference type="NCBI Taxonomy" id="5661"/>
    <lineage>
        <taxon>Eukaryota</taxon>
        <taxon>Discoba</taxon>
        <taxon>Euglenozoa</taxon>
        <taxon>Kinetoplastea</taxon>
        <taxon>Metakinetoplastina</taxon>
        <taxon>Trypanosomatida</taxon>
        <taxon>Trypanosomatidae</taxon>
        <taxon>Leishmaniinae</taxon>
        <taxon>Leishmania</taxon>
    </lineage>
</organism>